<dbReference type="PANTHER" id="PTHR30546:SF23">
    <property type="entry name" value="FLAVOPROTEIN-LIKE PROTEIN YCP4-RELATED"/>
    <property type="match status" value="1"/>
</dbReference>
<dbReference type="RefSeq" id="WP_004815066.1">
    <property type="nucleotide sequence ID" value="NZ_CABKPG010000010.1"/>
</dbReference>
<dbReference type="InterPro" id="IPR029039">
    <property type="entry name" value="Flavoprotein-like_sf"/>
</dbReference>
<accession>A0A2N6UJM2</accession>
<comment type="similarity">
    <text evidence="1">Belongs to the WrbA family.</text>
</comment>
<dbReference type="InterPro" id="IPR010089">
    <property type="entry name" value="Flavoprotein_WrbA-like"/>
</dbReference>
<dbReference type="NCBIfam" id="NF002999">
    <property type="entry name" value="PRK03767.1"/>
    <property type="match status" value="1"/>
</dbReference>
<proteinExistence type="inferred from homology"/>
<dbReference type="InterPro" id="IPR005025">
    <property type="entry name" value="FMN_Rdtase-like_dom"/>
</dbReference>
<dbReference type="AlphaFoldDB" id="A0A2N6UJM2"/>
<comment type="caution">
    <text evidence="3">The sequence shown here is derived from an EMBL/GenBank/DDBJ whole genome shotgun (WGS) entry which is preliminary data.</text>
</comment>
<feature type="domain" description="Flavodoxin-like" evidence="2">
    <location>
        <begin position="3"/>
        <end position="188"/>
    </location>
</feature>
<dbReference type="GeneID" id="84578359"/>
<protein>
    <submittedName>
        <fullName evidence="3">NAD(P)H:quinone oxidoreductase</fullName>
    </submittedName>
</protein>
<sequence>MKLAIIYYSQTGHNFQMAKWAKEEAEKNGAEVRLLKVKEYLDESGADNNPAWKKYLEDSKEIKEATSDDLIWADAIIFSAPTRFGNIPFQLKAFLDGQGGVWAKGLLTNKVISAMTSAQNNNGGQEGTIKTIYTSAAHWGAIIVPVGYTDDAIYAQGGNPYGASGTATNEGFANQIENAVKAQARRVVEVTKKLVD</sequence>
<dbReference type="GO" id="GO:0016020">
    <property type="term" value="C:membrane"/>
    <property type="evidence" value="ECO:0007669"/>
    <property type="project" value="TreeGrafter"/>
</dbReference>
<dbReference type="PROSITE" id="PS50902">
    <property type="entry name" value="FLAVODOXIN_LIKE"/>
    <property type="match status" value="1"/>
</dbReference>
<dbReference type="Gene3D" id="3.40.50.360">
    <property type="match status" value="1"/>
</dbReference>
<reference evidence="3 4" key="1">
    <citation type="submission" date="2017-09" db="EMBL/GenBank/DDBJ databases">
        <title>Bacterial strain isolated from the female urinary microbiota.</title>
        <authorList>
            <person name="Thomas-White K."/>
            <person name="Kumar N."/>
            <person name="Forster S."/>
            <person name="Putonti C."/>
            <person name="Lawley T."/>
            <person name="Wolfe A.J."/>
        </authorList>
    </citation>
    <scope>NUCLEOTIDE SEQUENCE [LARGE SCALE GENOMIC DNA]</scope>
    <source>
        <strain evidence="3 4">UMB0204</strain>
    </source>
</reference>
<dbReference type="PANTHER" id="PTHR30546">
    <property type="entry name" value="FLAVODOXIN-RELATED PROTEIN WRBA-RELATED"/>
    <property type="match status" value="1"/>
</dbReference>
<organism evidence="3 4">
    <name type="scientific">Anaerococcus hydrogenalis</name>
    <dbReference type="NCBI Taxonomy" id="33029"/>
    <lineage>
        <taxon>Bacteria</taxon>
        <taxon>Bacillati</taxon>
        <taxon>Bacillota</taxon>
        <taxon>Tissierellia</taxon>
        <taxon>Tissierellales</taxon>
        <taxon>Peptoniphilaceae</taxon>
        <taxon>Anaerococcus</taxon>
    </lineage>
</organism>
<dbReference type="InterPro" id="IPR008254">
    <property type="entry name" value="Flavodoxin/NO_synth"/>
</dbReference>
<evidence type="ECO:0000313" key="4">
    <source>
        <dbReference type="Proteomes" id="UP000235658"/>
    </source>
</evidence>
<dbReference type="GO" id="GO:0010181">
    <property type="term" value="F:FMN binding"/>
    <property type="evidence" value="ECO:0007669"/>
    <property type="project" value="InterPro"/>
</dbReference>
<evidence type="ECO:0000259" key="2">
    <source>
        <dbReference type="PROSITE" id="PS50902"/>
    </source>
</evidence>
<dbReference type="EMBL" id="PNHP01000002">
    <property type="protein sequence ID" value="PMC81938.1"/>
    <property type="molecule type" value="Genomic_DNA"/>
</dbReference>
<gene>
    <name evidence="3" type="ORF">CJ192_04095</name>
</gene>
<dbReference type="SUPFAM" id="SSF52218">
    <property type="entry name" value="Flavoproteins"/>
    <property type="match status" value="1"/>
</dbReference>
<dbReference type="Pfam" id="PF03358">
    <property type="entry name" value="FMN_red"/>
    <property type="match status" value="1"/>
</dbReference>
<dbReference type="Proteomes" id="UP000235658">
    <property type="component" value="Unassembled WGS sequence"/>
</dbReference>
<evidence type="ECO:0000313" key="3">
    <source>
        <dbReference type="EMBL" id="PMC81938.1"/>
    </source>
</evidence>
<dbReference type="NCBIfam" id="TIGR01755">
    <property type="entry name" value="flav_wrbA"/>
    <property type="match status" value="1"/>
</dbReference>
<name>A0A2N6UJM2_9FIRM</name>
<dbReference type="GO" id="GO:0003955">
    <property type="term" value="F:NAD(P)H dehydrogenase (quinone) activity"/>
    <property type="evidence" value="ECO:0007669"/>
    <property type="project" value="InterPro"/>
</dbReference>
<evidence type="ECO:0000256" key="1">
    <source>
        <dbReference type="ARBA" id="ARBA00006961"/>
    </source>
</evidence>